<accession>A0A939JEH9</accession>
<proteinExistence type="predicted"/>
<dbReference type="AlphaFoldDB" id="A0A939JEH9"/>
<comment type="caution">
    <text evidence="1">The sequence shown here is derived from an EMBL/GenBank/DDBJ whole genome shotgun (WGS) entry which is preliminary data.</text>
</comment>
<dbReference type="InterPro" id="IPR044844">
    <property type="entry name" value="Trans_IPPS_euk-type"/>
</dbReference>
<dbReference type="Proteomes" id="UP000664167">
    <property type="component" value="Unassembled WGS sequence"/>
</dbReference>
<dbReference type="PANTHER" id="PTHR11626:SF2">
    <property type="entry name" value="SQUALENE SYNTHASE"/>
    <property type="match status" value="1"/>
</dbReference>
<protein>
    <submittedName>
        <fullName evidence="1">Squalene/phytoene synthase family protein</fullName>
    </submittedName>
</protein>
<dbReference type="SUPFAM" id="SSF48576">
    <property type="entry name" value="Terpenoid synthases"/>
    <property type="match status" value="1"/>
</dbReference>
<dbReference type="GO" id="GO:0051996">
    <property type="term" value="F:squalene synthase [NAD(P)H] activity"/>
    <property type="evidence" value="ECO:0007669"/>
    <property type="project" value="InterPro"/>
</dbReference>
<dbReference type="InterPro" id="IPR002060">
    <property type="entry name" value="Squ/phyt_synthse"/>
</dbReference>
<evidence type="ECO:0000313" key="2">
    <source>
        <dbReference type="Proteomes" id="UP000664167"/>
    </source>
</evidence>
<reference evidence="1" key="1">
    <citation type="submission" date="2021-03" db="EMBL/GenBank/DDBJ databases">
        <title>Streptomyces poriferae sp. nov., a novel marine sponge-derived Actinobacteria species with anti-MRSA activity.</title>
        <authorList>
            <person name="Sandoval-Powers M."/>
            <person name="Kralova S."/>
            <person name="Nguyen G.-S."/>
            <person name="Fawwal D."/>
            <person name="Degnes K."/>
            <person name="Klinkenberg G."/>
            <person name="Sletta H."/>
            <person name="Wentzel A."/>
            <person name="Liles M.R."/>
        </authorList>
    </citation>
    <scope>NUCLEOTIDE SEQUENCE</scope>
    <source>
        <strain evidence="1">DSM 41794</strain>
    </source>
</reference>
<gene>
    <name evidence="1" type="ORF">J0695_06035</name>
</gene>
<name>A0A939JEH9_9ACTN</name>
<dbReference type="Pfam" id="PF00494">
    <property type="entry name" value="SQS_PSY"/>
    <property type="match status" value="1"/>
</dbReference>
<dbReference type="Gene3D" id="1.10.600.10">
    <property type="entry name" value="Farnesyl Diphosphate Synthase"/>
    <property type="match status" value="1"/>
</dbReference>
<organism evidence="1 2">
    <name type="scientific">Streptomyces beijiangensis</name>
    <dbReference type="NCBI Taxonomy" id="163361"/>
    <lineage>
        <taxon>Bacteria</taxon>
        <taxon>Bacillati</taxon>
        <taxon>Actinomycetota</taxon>
        <taxon>Actinomycetes</taxon>
        <taxon>Kitasatosporales</taxon>
        <taxon>Streptomycetaceae</taxon>
        <taxon>Streptomyces</taxon>
    </lineage>
</organism>
<keyword evidence="2" id="KW-1185">Reference proteome</keyword>
<dbReference type="GO" id="GO:0045338">
    <property type="term" value="P:farnesyl diphosphate metabolic process"/>
    <property type="evidence" value="ECO:0007669"/>
    <property type="project" value="InterPro"/>
</dbReference>
<sequence length="271" mass="30565">MGMFDTYVIETLKGTSRTFFLPIMRLDGELRDTVAAYYLANRALDQIEDHPALSADSKIRLLRGASRLLQQEAFTREETDLLFRPHQAELEPVTRAFYDWAVQLPPHDVAPRLWDSLAALADRMADWVQEDFRIDDEADLDRYTFAVASSIGITLSDLWNRHAGIVTPMPEAVAFGRTVQAANIAWNHTDDLRRGVDFYPQGWSTDDMCAYVRKHLPGADGYIRSLPAGPIRDFCSLTLDICRATLTAMEEGTPMDRSTITGLAEKYSTVL</sequence>
<dbReference type="PANTHER" id="PTHR11626">
    <property type="entry name" value="FARNESYL-DIPHOSPHATE FARNESYLTRANSFERASE"/>
    <property type="match status" value="1"/>
</dbReference>
<dbReference type="InterPro" id="IPR008949">
    <property type="entry name" value="Isoprenoid_synthase_dom_sf"/>
</dbReference>
<dbReference type="EMBL" id="JAFLRJ010000047">
    <property type="protein sequence ID" value="MBO0511368.1"/>
    <property type="molecule type" value="Genomic_DNA"/>
</dbReference>
<evidence type="ECO:0000313" key="1">
    <source>
        <dbReference type="EMBL" id="MBO0511368.1"/>
    </source>
</evidence>